<evidence type="ECO:0000256" key="1">
    <source>
        <dbReference type="ARBA" id="ARBA00022741"/>
    </source>
</evidence>
<dbReference type="InterPro" id="IPR050227">
    <property type="entry name" value="Rab"/>
</dbReference>
<dbReference type="Gene3D" id="3.40.50.300">
    <property type="entry name" value="P-loop containing nucleotide triphosphate hydrolases"/>
    <property type="match status" value="1"/>
</dbReference>
<dbReference type="AlphaFoldDB" id="A0A0D2Q1T7"/>
<dbReference type="Pfam" id="PF00071">
    <property type="entry name" value="Ras"/>
    <property type="match status" value="1"/>
</dbReference>
<gene>
    <name evidence="3" type="ORF">HYPSUDRAFT_37510</name>
</gene>
<dbReference type="EMBL" id="KN817531">
    <property type="protein sequence ID" value="KJA25515.1"/>
    <property type="molecule type" value="Genomic_DNA"/>
</dbReference>
<organism evidence="3 4">
    <name type="scientific">Hypholoma sublateritium (strain FD-334 SS-4)</name>
    <dbReference type="NCBI Taxonomy" id="945553"/>
    <lineage>
        <taxon>Eukaryota</taxon>
        <taxon>Fungi</taxon>
        <taxon>Dikarya</taxon>
        <taxon>Basidiomycota</taxon>
        <taxon>Agaricomycotina</taxon>
        <taxon>Agaricomycetes</taxon>
        <taxon>Agaricomycetidae</taxon>
        <taxon>Agaricales</taxon>
        <taxon>Agaricineae</taxon>
        <taxon>Strophariaceae</taxon>
        <taxon>Hypholoma</taxon>
    </lineage>
</organism>
<dbReference type="SUPFAM" id="SSF52540">
    <property type="entry name" value="P-loop containing nucleoside triphosphate hydrolases"/>
    <property type="match status" value="1"/>
</dbReference>
<dbReference type="GO" id="GO:0005525">
    <property type="term" value="F:GTP binding"/>
    <property type="evidence" value="ECO:0007669"/>
    <property type="project" value="UniProtKB-KW"/>
</dbReference>
<dbReference type="SMART" id="SM00175">
    <property type="entry name" value="RAB"/>
    <property type="match status" value="1"/>
</dbReference>
<accession>A0A0D2Q1T7</accession>
<evidence type="ECO:0000313" key="4">
    <source>
        <dbReference type="Proteomes" id="UP000054270"/>
    </source>
</evidence>
<reference evidence="4" key="1">
    <citation type="submission" date="2014-04" db="EMBL/GenBank/DDBJ databases">
        <title>Evolutionary Origins and Diversification of the Mycorrhizal Mutualists.</title>
        <authorList>
            <consortium name="DOE Joint Genome Institute"/>
            <consortium name="Mycorrhizal Genomics Consortium"/>
            <person name="Kohler A."/>
            <person name="Kuo A."/>
            <person name="Nagy L.G."/>
            <person name="Floudas D."/>
            <person name="Copeland A."/>
            <person name="Barry K.W."/>
            <person name="Cichocki N."/>
            <person name="Veneault-Fourrey C."/>
            <person name="LaButti K."/>
            <person name="Lindquist E.A."/>
            <person name="Lipzen A."/>
            <person name="Lundell T."/>
            <person name="Morin E."/>
            <person name="Murat C."/>
            <person name="Riley R."/>
            <person name="Ohm R."/>
            <person name="Sun H."/>
            <person name="Tunlid A."/>
            <person name="Henrissat B."/>
            <person name="Grigoriev I.V."/>
            <person name="Hibbett D.S."/>
            <person name="Martin F."/>
        </authorList>
    </citation>
    <scope>NUCLEOTIDE SEQUENCE [LARGE SCALE GENOMIC DNA]</scope>
    <source>
        <strain evidence="4">FD-334 SS-4</strain>
    </source>
</reference>
<keyword evidence="1" id="KW-0547">Nucleotide-binding</keyword>
<sequence>MYDTIPFSHGIILMYSITSRISFQDISRTCRQLPLNAKTDPRLVLVLVGTKNDDDLAREVSTEEGTALAQGLGCKGFFETSAKRGENVDVAVLAMVQALRKAESERKIGFSTPLKLIAGVKSYFRTTG</sequence>
<protein>
    <submittedName>
        <fullName evidence="3">Uncharacterized protein</fullName>
    </submittedName>
</protein>
<evidence type="ECO:0000313" key="3">
    <source>
        <dbReference type="EMBL" id="KJA25515.1"/>
    </source>
</evidence>
<name>A0A0D2Q1T7_HYPSF</name>
<dbReference type="InterPro" id="IPR001806">
    <property type="entry name" value="Small_GTPase"/>
</dbReference>
<dbReference type="PROSITE" id="PS51421">
    <property type="entry name" value="RAS"/>
    <property type="match status" value="1"/>
</dbReference>
<dbReference type="Proteomes" id="UP000054270">
    <property type="component" value="Unassembled WGS sequence"/>
</dbReference>
<keyword evidence="4" id="KW-1185">Reference proteome</keyword>
<dbReference type="SMART" id="SM00173">
    <property type="entry name" value="RAS"/>
    <property type="match status" value="1"/>
</dbReference>
<dbReference type="PROSITE" id="PS51419">
    <property type="entry name" value="RAB"/>
    <property type="match status" value="1"/>
</dbReference>
<dbReference type="InterPro" id="IPR027417">
    <property type="entry name" value="P-loop_NTPase"/>
</dbReference>
<keyword evidence="2" id="KW-0342">GTP-binding</keyword>
<dbReference type="GO" id="GO:0003924">
    <property type="term" value="F:GTPase activity"/>
    <property type="evidence" value="ECO:0007669"/>
    <property type="project" value="InterPro"/>
</dbReference>
<proteinExistence type="predicted"/>
<evidence type="ECO:0000256" key="2">
    <source>
        <dbReference type="ARBA" id="ARBA00023134"/>
    </source>
</evidence>
<dbReference type="OrthoDB" id="3051117at2759"/>
<dbReference type="PANTHER" id="PTHR47977">
    <property type="entry name" value="RAS-RELATED PROTEIN RAB"/>
    <property type="match status" value="1"/>
</dbReference>
<dbReference type="STRING" id="945553.A0A0D2Q1T7"/>
<dbReference type="PRINTS" id="PR00449">
    <property type="entry name" value="RASTRNSFRMNG"/>
</dbReference>